<comment type="caution">
    <text evidence="1">The sequence shown here is derived from an EMBL/GenBank/DDBJ whole genome shotgun (WGS) entry which is preliminary data.</text>
</comment>
<dbReference type="AlphaFoldDB" id="X0UCC2"/>
<gene>
    <name evidence="1" type="ORF">S01H1_32445</name>
</gene>
<organism evidence="1">
    <name type="scientific">marine sediment metagenome</name>
    <dbReference type="NCBI Taxonomy" id="412755"/>
    <lineage>
        <taxon>unclassified sequences</taxon>
        <taxon>metagenomes</taxon>
        <taxon>ecological metagenomes</taxon>
    </lineage>
</organism>
<protein>
    <recommendedName>
        <fullName evidence="2">PilN domain-containing protein</fullName>
    </recommendedName>
</protein>
<proteinExistence type="predicted"/>
<accession>X0UCC2</accession>
<reference evidence="1" key="1">
    <citation type="journal article" date="2014" name="Front. Microbiol.">
        <title>High frequency of phylogenetically diverse reductive dehalogenase-homologous genes in deep subseafloor sedimentary metagenomes.</title>
        <authorList>
            <person name="Kawai M."/>
            <person name="Futagami T."/>
            <person name="Toyoda A."/>
            <person name="Takaki Y."/>
            <person name="Nishi S."/>
            <person name="Hori S."/>
            <person name="Arai W."/>
            <person name="Tsubouchi T."/>
            <person name="Morono Y."/>
            <person name="Uchiyama I."/>
            <person name="Ito T."/>
            <person name="Fujiyama A."/>
            <person name="Inagaki F."/>
            <person name="Takami H."/>
        </authorList>
    </citation>
    <scope>NUCLEOTIDE SEQUENCE</scope>
    <source>
        <strain evidence="1">Expedition CK06-06</strain>
    </source>
</reference>
<evidence type="ECO:0008006" key="2">
    <source>
        <dbReference type="Google" id="ProtNLM"/>
    </source>
</evidence>
<sequence>MDYYFLQKRYRTLDNQITEIFNQTCPDAKGLKYTDQKIQHMKTKIGEIKKSALSLPGIGGDWMVLDLLKDISLRVSESLDVHVTRMIVDPEGVQIKGETDTFNTVDNLKKGLERSAYFDSVTINAANLDRTGKRVQFEIKLQRKK</sequence>
<dbReference type="Pfam" id="PF05137">
    <property type="entry name" value="PilN"/>
    <property type="match status" value="1"/>
</dbReference>
<name>X0UCC2_9ZZZZ</name>
<dbReference type="InterPro" id="IPR007813">
    <property type="entry name" value="PilN"/>
</dbReference>
<evidence type="ECO:0000313" key="1">
    <source>
        <dbReference type="EMBL" id="GAG03245.1"/>
    </source>
</evidence>
<dbReference type="EMBL" id="BARS01020090">
    <property type="protein sequence ID" value="GAG03245.1"/>
    <property type="molecule type" value="Genomic_DNA"/>
</dbReference>